<keyword evidence="2" id="KW-0472">Membrane</keyword>
<proteinExistence type="predicted"/>
<feature type="region of interest" description="Disordered" evidence="1">
    <location>
        <begin position="62"/>
        <end position="86"/>
    </location>
</feature>
<keyword evidence="2" id="KW-0812">Transmembrane</keyword>
<protein>
    <submittedName>
        <fullName evidence="3">Uncharacterized protein</fullName>
    </submittedName>
</protein>
<dbReference type="KEGG" id="tasa:A1Q1_04486"/>
<evidence type="ECO:0000256" key="2">
    <source>
        <dbReference type="SAM" id="Phobius"/>
    </source>
</evidence>
<dbReference type="EMBL" id="ALBS01000276">
    <property type="protein sequence ID" value="EJT46808.1"/>
    <property type="molecule type" value="Genomic_DNA"/>
</dbReference>
<accession>J5QDJ0</accession>
<dbReference type="AlphaFoldDB" id="J5QDJ0"/>
<organism evidence="3 4">
    <name type="scientific">Trichosporon asahii var. asahii (strain ATCC 90039 / CBS 2479 / JCM 2466 / KCTC 7840 / NBRC 103889/ NCYC 2677 / UAMH 7654)</name>
    <name type="common">Yeast</name>
    <dbReference type="NCBI Taxonomy" id="1186058"/>
    <lineage>
        <taxon>Eukaryota</taxon>
        <taxon>Fungi</taxon>
        <taxon>Dikarya</taxon>
        <taxon>Basidiomycota</taxon>
        <taxon>Agaricomycotina</taxon>
        <taxon>Tremellomycetes</taxon>
        <taxon>Trichosporonales</taxon>
        <taxon>Trichosporonaceae</taxon>
        <taxon>Trichosporon</taxon>
    </lineage>
</organism>
<evidence type="ECO:0000313" key="3">
    <source>
        <dbReference type="EMBL" id="EJT46808.1"/>
    </source>
</evidence>
<sequence>MSAIARPLFSLRPRLTSALAFAPAAVAVGGFPVLGRLAAGVMGGLSSLLELLPPIVLAVPKRKVTHSRKSMRSANKHPKNKTKHTT</sequence>
<dbReference type="RefSeq" id="XP_014178327.1">
    <property type="nucleotide sequence ID" value="XM_014322852.1"/>
</dbReference>
<dbReference type="GeneID" id="25987999"/>
<dbReference type="VEuPathDB" id="FungiDB:A1Q1_04486"/>
<reference evidence="3 4" key="1">
    <citation type="journal article" date="2012" name="Eukaryot. Cell">
        <title>Draft genome sequence of CBS 2479, the standard type strain of Trichosporon asahii.</title>
        <authorList>
            <person name="Yang R.Y."/>
            <person name="Li H.T."/>
            <person name="Zhu H."/>
            <person name="Zhou G.P."/>
            <person name="Wang M."/>
            <person name="Wang L."/>
        </authorList>
    </citation>
    <scope>NUCLEOTIDE SEQUENCE [LARGE SCALE GENOMIC DNA]</scope>
    <source>
        <strain evidence="4">ATCC 90039 / CBS 2479 / JCM 2466 / KCTC 7840 / NCYC 2677 / UAMH 7654</strain>
    </source>
</reference>
<evidence type="ECO:0000256" key="1">
    <source>
        <dbReference type="SAM" id="MobiDB-lite"/>
    </source>
</evidence>
<comment type="caution">
    <text evidence="3">The sequence shown here is derived from an EMBL/GenBank/DDBJ whole genome shotgun (WGS) entry which is preliminary data.</text>
</comment>
<evidence type="ECO:0000313" key="4">
    <source>
        <dbReference type="Proteomes" id="UP000002748"/>
    </source>
</evidence>
<gene>
    <name evidence="3" type="ORF">A1Q1_04486</name>
</gene>
<dbReference type="HOGENOM" id="CLU_2499471_0_0_1"/>
<feature type="transmembrane region" description="Helical" evidence="2">
    <location>
        <begin position="37"/>
        <end position="59"/>
    </location>
</feature>
<keyword evidence="2" id="KW-1133">Transmembrane helix</keyword>
<dbReference type="Proteomes" id="UP000002748">
    <property type="component" value="Unassembled WGS sequence"/>
</dbReference>
<name>J5QDJ0_TRIAS</name>